<reference evidence="7 8" key="1">
    <citation type="journal article" date="2024" name="Front Chem Biol">
        <title>Unveiling the potential of Daldinia eschscholtzii MFLUCC 19-0629 through bioactivity and bioinformatics studies for enhanced sustainable agriculture production.</title>
        <authorList>
            <person name="Brooks S."/>
            <person name="Weaver J.A."/>
            <person name="Klomchit A."/>
            <person name="Alharthi S.A."/>
            <person name="Onlamun T."/>
            <person name="Nurani R."/>
            <person name="Vong T.K."/>
            <person name="Alberti F."/>
            <person name="Greco C."/>
        </authorList>
    </citation>
    <scope>NUCLEOTIDE SEQUENCE [LARGE SCALE GENOMIC DNA]</scope>
    <source>
        <strain evidence="7">MFLUCC 19-0629</strain>
    </source>
</reference>
<dbReference type="InterPro" id="IPR051164">
    <property type="entry name" value="NmrA-like_oxidored"/>
</dbReference>
<keyword evidence="3" id="KW-0521">NADP</keyword>
<keyword evidence="5" id="KW-0812">Transmembrane</keyword>
<dbReference type="GO" id="GO:0005634">
    <property type="term" value="C:nucleus"/>
    <property type="evidence" value="ECO:0007669"/>
    <property type="project" value="TreeGrafter"/>
</dbReference>
<proteinExistence type="inferred from homology"/>
<feature type="region of interest" description="Disordered" evidence="4">
    <location>
        <begin position="435"/>
        <end position="459"/>
    </location>
</feature>
<comment type="caution">
    <text evidence="7">The sequence shown here is derived from an EMBL/GenBank/DDBJ whole genome shotgun (WGS) entry which is preliminary data.</text>
</comment>
<protein>
    <recommendedName>
        <fullName evidence="6">NmrA-like domain-containing protein</fullName>
    </recommendedName>
</protein>
<dbReference type="PANTHER" id="PTHR42748:SF14">
    <property type="entry name" value="SNOAL-LIKE DOMAIN-CONTAINING PROTEIN"/>
    <property type="match status" value="1"/>
</dbReference>
<dbReference type="Pfam" id="PF05368">
    <property type="entry name" value="NmrA"/>
    <property type="match status" value="1"/>
</dbReference>
<evidence type="ECO:0000256" key="5">
    <source>
        <dbReference type="SAM" id="Phobius"/>
    </source>
</evidence>
<keyword evidence="5" id="KW-1133">Transmembrane helix</keyword>
<dbReference type="InterPro" id="IPR007736">
    <property type="entry name" value="Caleosin-related"/>
</dbReference>
<sequence>MPSPRLIAVIGATGAQGIPVIRDLLQSGNYAVRALTRDASSSRFRKLQSFGAVEPVVGTFASEKDLRATFRGAWGAFVNIDGFNSGEKTEIFWSIRAYELAIEEGVQFFVFGNLDYAYKKSGYRPEFRAGHYDAKGRIGEWILQQNRENQHRMKAALFTTGPYMEMTLSYNTPMTIYVEDGVATWRLPLKDGAVPFVSLDDCGHYVKWLFDHPEQANGLDLVVSIDHIGLEELVRAFEKVTGHLTRAVNVDFDEYFSQVWTGVDPSRPAGYNADPNDPATLSIRQNFSGFWTTFQNSGGNKGVLKRDYKLLDEIHPNRIRSAEEFFRRENEKGINEGLGTLWERVQPGRIGHILKITEDGRAGAMKRLREAKKPADEHIEHFQRLRSRRLSIHQRDEPKNSHETIHGQPSQATPEILLHQQVDLNSGRRRVSASEKSHSVTHGHRVTQEHKVYQQKKSKSIDAGIPGKAIKVLTREESESIDSAKGTIPTIRAIPWDLPKQTTASAVPNATYEPAHLLRQNAEYFDIDQDGIIWLADSYKGCRKLGWGITYSCLASFVLHSILSYPTGRGYIPDLLLRVRYDSNSNGGHTPTGHAPYDEKGQVKRDQVCESILTKYDSDNKGGMNNRDILRFWRDQRSTSAFYTWSLTVLEWTALYLALRHDDGIVPNEDIRTAFDGSILFKRSEEQQRKNEMHHKHIVNATKSEGRDNRSEKRFDPVKLAVGIVVGLAIVIWVLLGLFRNPPNWTKYWWEKDSIPQEVWGNRAAIKHPALVYDEESWQGKLGRL</sequence>
<evidence type="ECO:0000256" key="2">
    <source>
        <dbReference type="ARBA" id="ARBA00006765"/>
    </source>
</evidence>
<feature type="transmembrane region" description="Helical" evidence="5">
    <location>
        <begin position="720"/>
        <end position="739"/>
    </location>
</feature>
<feature type="domain" description="NmrA-like" evidence="6">
    <location>
        <begin position="6"/>
        <end position="258"/>
    </location>
</feature>
<comment type="similarity">
    <text evidence="2">Belongs to the caleosin family.</text>
</comment>
<dbReference type="InterPro" id="IPR008030">
    <property type="entry name" value="NmrA-like"/>
</dbReference>
<accession>A0AAX6MIE9</accession>
<dbReference type="Proteomes" id="UP001369815">
    <property type="component" value="Unassembled WGS sequence"/>
</dbReference>
<keyword evidence="5" id="KW-0472">Membrane</keyword>
<evidence type="ECO:0000313" key="8">
    <source>
        <dbReference type="Proteomes" id="UP001369815"/>
    </source>
</evidence>
<dbReference type="AlphaFoldDB" id="A0AAX6MIE9"/>
<evidence type="ECO:0000256" key="3">
    <source>
        <dbReference type="ARBA" id="ARBA00022857"/>
    </source>
</evidence>
<dbReference type="EMBL" id="JBANMG010000006">
    <property type="protein sequence ID" value="KAK6952430.1"/>
    <property type="molecule type" value="Genomic_DNA"/>
</dbReference>
<evidence type="ECO:0000313" key="7">
    <source>
        <dbReference type="EMBL" id="KAK6952430.1"/>
    </source>
</evidence>
<dbReference type="PANTHER" id="PTHR42748">
    <property type="entry name" value="NITROGEN METABOLITE REPRESSION PROTEIN NMRA FAMILY MEMBER"/>
    <property type="match status" value="1"/>
</dbReference>
<name>A0AAX6MIE9_9PEZI</name>
<evidence type="ECO:0000259" key="6">
    <source>
        <dbReference type="Pfam" id="PF05368"/>
    </source>
</evidence>
<evidence type="ECO:0000256" key="4">
    <source>
        <dbReference type="SAM" id="MobiDB-lite"/>
    </source>
</evidence>
<dbReference type="Gene3D" id="3.90.25.10">
    <property type="entry name" value="UDP-galactose 4-epimerase, domain 1"/>
    <property type="match status" value="1"/>
</dbReference>
<evidence type="ECO:0000256" key="1">
    <source>
        <dbReference type="ARBA" id="ARBA00006328"/>
    </source>
</evidence>
<dbReference type="SUPFAM" id="SSF51735">
    <property type="entry name" value="NAD(P)-binding Rossmann-fold domains"/>
    <property type="match status" value="1"/>
</dbReference>
<dbReference type="Pfam" id="PF05042">
    <property type="entry name" value="Caleosin"/>
    <property type="match status" value="1"/>
</dbReference>
<gene>
    <name evidence="7" type="ORF">Daesc_006967</name>
</gene>
<dbReference type="InterPro" id="IPR036291">
    <property type="entry name" value="NAD(P)-bd_dom_sf"/>
</dbReference>
<comment type="similarity">
    <text evidence="1">Belongs to the NmrA-type oxidoreductase family.</text>
</comment>
<dbReference type="Gene3D" id="3.40.50.720">
    <property type="entry name" value="NAD(P)-binding Rossmann-like Domain"/>
    <property type="match status" value="1"/>
</dbReference>
<organism evidence="7 8">
    <name type="scientific">Daldinia eschscholtzii</name>
    <dbReference type="NCBI Taxonomy" id="292717"/>
    <lineage>
        <taxon>Eukaryota</taxon>
        <taxon>Fungi</taxon>
        <taxon>Dikarya</taxon>
        <taxon>Ascomycota</taxon>
        <taxon>Pezizomycotina</taxon>
        <taxon>Sordariomycetes</taxon>
        <taxon>Xylariomycetidae</taxon>
        <taxon>Xylariales</taxon>
        <taxon>Hypoxylaceae</taxon>
        <taxon>Daldinia</taxon>
    </lineage>
</organism>
<keyword evidence="8" id="KW-1185">Reference proteome</keyword>